<dbReference type="PROSITE" id="PS51257">
    <property type="entry name" value="PROKAR_LIPOPROTEIN"/>
    <property type="match status" value="1"/>
</dbReference>
<feature type="chain" id="PRO_5028861644" evidence="2">
    <location>
        <begin position="22"/>
        <end position="235"/>
    </location>
</feature>
<feature type="region of interest" description="Disordered" evidence="1">
    <location>
        <begin position="22"/>
        <end position="107"/>
    </location>
</feature>
<evidence type="ECO:0000313" key="4">
    <source>
        <dbReference type="EMBL" id="QNP53495.1"/>
    </source>
</evidence>
<feature type="compositionally biased region" description="Polar residues" evidence="1">
    <location>
        <begin position="53"/>
        <end position="62"/>
    </location>
</feature>
<dbReference type="RefSeq" id="WP_187733709.1">
    <property type="nucleotide sequence ID" value="NZ_BMFN01000001.1"/>
</dbReference>
<reference evidence="4 5" key="1">
    <citation type="submission" date="2020-08" db="EMBL/GenBank/DDBJ databases">
        <title>Genome sequence of Hymenobacter qilianensis JCM 19763T.</title>
        <authorList>
            <person name="Hyun D.-W."/>
            <person name="Bae J.-W."/>
        </authorList>
    </citation>
    <scope>NUCLEOTIDE SEQUENCE [LARGE SCALE GENOMIC DNA]</scope>
    <source>
        <strain evidence="4 5">JCM 19763</strain>
    </source>
</reference>
<organism evidence="4 5">
    <name type="scientific">Hymenobacter qilianensis</name>
    <dbReference type="NCBI Taxonomy" id="1385715"/>
    <lineage>
        <taxon>Bacteria</taxon>
        <taxon>Pseudomonadati</taxon>
        <taxon>Bacteroidota</taxon>
        <taxon>Cytophagia</taxon>
        <taxon>Cytophagales</taxon>
        <taxon>Hymenobacteraceae</taxon>
        <taxon>Hymenobacter</taxon>
    </lineage>
</organism>
<sequence length="235" mass="25101">MKRTIMSLFCAGMLLATSACSNEKTATTDTPTDSEEAGGNAGDNYMNAATDGDSATATMPSDTTAGGSAAAAGTAPAGMNANSADPNGPTAPHKDDPEFMKSAAHSDQNEIQLSRLVLEKGVTGMAKDHANMMITDHTKSTADLKTLAQKKKVTLPTDMDAEHKTIADQMRKLSGKQLEQRFLQQMVTDHQKTLNTMQAHAKMTKDTELQGFITKTTPVIQKHLDMSKQHAGMKM</sequence>
<keyword evidence="2" id="KW-0732">Signal</keyword>
<dbReference type="PANTHER" id="PTHR38593">
    <property type="entry name" value="BLR2558 PROTEIN"/>
    <property type="match status" value="1"/>
</dbReference>
<evidence type="ECO:0000259" key="3">
    <source>
        <dbReference type="Pfam" id="PF13628"/>
    </source>
</evidence>
<protein>
    <submittedName>
        <fullName evidence="4">DUF4142 domain-containing protein</fullName>
    </submittedName>
</protein>
<evidence type="ECO:0000313" key="5">
    <source>
        <dbReference type="Proteomes" id="UP000516093"/>
    </source>
</evidence>
<dbReference type="AlphaFoldDB" id="A0A7H0GYX9"/>
<dbReference type="InterPro" id="IPR012347">
    <property type="entry name" value="Ferritin-like"/>
</dbReference>
<evidence type="ECO:0000256" key="1">
    <source>
        <dbReference type="SAM" id="MobiDB-lite"/>
    </source>
</evidence>
<accession>A0A7H0GYX9</accession>
<feature type="signal peptide" evidence="2">
    <location>
        <begin position="1"/>
        <end position="21"/>
    </location>
</feature>
<dbReference type="PANTHER" id="PTHR38593:SF1">
    <property type="entry name" value="BLR2558 PROTEIN"/>
    <property type="match status" value="1"/>
</dbReference>
<dbReference type="Pfam" id="PF13628">
    <property type="entry name" value="DUF4142"/>
    <property type="match status" value="1"/>
</dbReference>
<keyword evidence="5" id="KW-1185">Reference proteome</keyword>
<dbReference type="EMBL" id="CP060784">
    <property type="protein sequence ID" value="QNP53495.1"/>
    <property type="molecule type" value="Genomic_DNA"/>
</dbReference>
<feature type="domain" description="DUF4142" evidence="3">
    <location>
        <begin position="95"/>
        <end position="228"/>
    </location>
</feature>
<dbReference type="Gene3D" id="1.20.1260.10">
    <property type="match status" value="1"/>
</dbReference>
<feature type="compositionally biased region" description="Polar residues" evidence="1">
    <location>
        <begin position="22"/>
        <end position="31"/>
    </location>
</feature>
<dbReference type="InterPro" id="IPR025419">
    <property type="entry name" value="DUF4142"/>
</dbReference>
<gene>
    <name evidence="4" type="ORF">H9L05_07955</name>
</gene>
<name>A0A7H0GYX9_9BACT</name>
<feature type="compositionally biased region" description="Low complexity" evidence="1">
    <location>
        <begin position="63"/>
        <end position="78"/>
    </location>
</feature>
<evidence type="ECO:0000256" key="2">
    <source>
        <dbReference type="SAM" id="SignalP"/>
    </source>
</evidence>
<dbReference type="Proteomes" id="UP000516093">
    <property type="component" value="Chromosome"/>
</dbReference>
<dbReference type="KEGG" id="hqi:H9L05_07955"/>
<proteinExistence type="predicted"/>